<evidence type="ECO:0000256" key="4">
    <source>
        <dbReference type="SAM" id="MobiDB-lite"/>
    </source>
</evidence>
<keyword evidence="7" id="KW-1185">Reference proteome</keyword>
<protein>
    <submittedName>
        <fullName evidence="6">Transglycosylase SLT domain-containing protein</fullName>
    </submittedName>
</protein>
<evidence type="ECO:0000256" key="1">
    <source>
        <dbReference type="ARBA" id="ARBA00007734"/>
    </source>
</evidence>
<dbReference type="Proteomes" id="UP000468943">
    <property type="component" value="Unassembled WGS sequence"/>
</dbReference>
<comment type="caution">
    <text evidence="6">The sequence shown here is derived from an EMBL/GenBank/DDBJ whole genome shotgun (WGS) entry which is preliminary data.</text>
</comment>
<comment type="similarity">
    <text evidence="2">Belongs to the virb1 family.</text>
</comment>
<dbReference type="InterPro" id="IPR023346">
    <property type="entry name" value="Lysozyme-like_dom_sf"/>
</dbReference>
<evidence type="ECO:0000259" key="5">
    <source>
        <dbReference type="Pfam" id="PF01464"/>
    </source>
</evidence>
<dbReference type="AlphaFoldDB" id="A0A6I4SMA4"/>
<feature type="region of interest" description="Disordered" evidence="4">
    <location>
        <begin position="608"/>
        <end position="634"/>
    </location>
</feature>
<dbReference type="EMBL" id="WTYS01000001">
    <property type="protein sequence ID" value="MXO56849.1"/>
    <property type="molecule type" value="Genomic_DNA"/>
</dbReference>
<accession>A0A6I4SMA4</accession>
<evidence type="ECO:0000256" key="3">
    <source>
        <dbReference type="ARBA" id="ARBA00022729"/>
    </source>
</evidence>
<dbReference type="GO" id="GO:0042597">
    <property type="term" value="C:periplasmic space"/>
    <property type="evidence" value="ECO:0007669"/>
    <property type="project" value="InterPro"/>
</dbReference>
<dbReference type="OrthoDB" id="9815002at2"/>
<evidence type="ECO:0000256" key="2">
    <source>
        <dbReference type="ARBA" id="ARBA00009387"/>
    </source>
</evidence>
<dbReference type="CDD" id="cd13401">
    <property type="entry name" value="Slt70-like"/>
    <property type="match status" value="1"/>
</dbReference>
<dbReference type="SUPFAM" id="SSF53955">
    <property type="entry name" value="Lysozyme-like"/>
    <property type="match status" value="1"/>
</dbReference>
<organism evidence="6 7">
    <name type="scientific">Pontixanthobacter gangjinensis</name>
    <dbReference type="NCBI Taxonomy" id="1028742"/>
    <lineage>
        <taxon>Bacteria</taxon>
        <taxon>Pseudomonadati</taxon>
        <taxon>Pseudomonadota</taxon>
        <taxon>Alphaproteobacteria</taxon>
        <taxon>Sphingomonadales</taxon>
        <taxon>Erythrobacteraceae</taxon>
        <taxon>Pontixanthobacter</taxon>
    </lineage>
</organism>
<evidence type="ECO:0000313" key="6">
    <source>
        <dbReference type="EMBL" id="MXO56849.1"/>
    </source>
</evidence>
<dbReference type="Gene3D" id="1.10.530.10">
    <property type="match status" value="1"/>
</dbReference>
<feature type="compositionally biased region" description="Polar residues" evidence="4">
    <location>
        <begin position="609"/>
        <end position="619"/>
    </location>
</feature>
<comment type="similarity">
    <text evidence="1">Belongs to the transglycosylase Slt family.</text>
</comment>
<dbReference type="InterPro" id="IPR008258">
    <property type="entry name" value="Transglycosylase_SLT_dom_1"/>
</dbReference>
<keyword evidence="3" id="KW-0732">Signal</keyword>
<dbReference type="Pfam" id="PF01464">
    <property type="entry name" value="SLT"/>
    <property type="match status" value="1"/>
</dbReference>
<dbReference type="SUPFAM" id="SSF48435">
    <property type="entry name" value="Bacterial muramidases"/>
    <property type="match status" value="1"/>
</dbReference>
<proteinExistence type="inferred from homology"/>
<dbReference type="GO" id="GO:0004553">
    <property type="term" value="F:hydrolase activity, hydrolyzing O-glycosyl compounds"/>
    <property type="evidence" value="ECO:0007669"/>
    <property type="project" value="InterPro"/>
</dbReference>
<dbReference type="InterPro" id="IPR008939">
    <property type="entry name" value="Lytic_TGlycosylase_superhlx_U"/>
</dbReference>
<name>A0A6I4SMA4_9SPHN</name>
<dbReference type="PANTHER" id="PTHR37423:SF2">
    <property type="entry name" value="MEMBRANE-BOUND LYTIC MUREIN TRANSGLYCOSYLASE C"/>
    <property type="match status" value="1"/>
</dbReference>
<evidence type="ECO:0000313" key="7">
    <source>
        <dbReference type="Proteomes" id="UP000468943"/>
    </source>
</evidence>
<reference evidence="6 7" key="1">
    <citation type="submission" date="2019-12" db="EMBL/GenBank/DDBJ databases">
        <title>Genomic-based taxomic classification of the family Erythrobacteraceae.</title>
        <authorList>
            <person name="Xu L."/>
        </authorList>
    </citation>
    <scope>NUCLEOTIDE SEQUENCE [LARGE SCALE GENOMIC DNA]</scope>
    <source>
        <strain evidence="6 7">JCM 17802</strain>
    </source>
</reference>
<sequence>MRVEASPQWASARLPNCCDLREGESDSGRAGLDGQADLSDRIDDLTQLSAIQKASFLAASILACSLTGGIAAPAAANSSAAEYFRDRAVSSNVPQLLSNEDKAYYRQLFGAIDDENWSRVKSMLADRADGPLHQVAKAEYYLHANSPRVEADQIQQWMSAGRYLPQAEQLNILGEKRGLSATYGLPTEQTFVRQPYASKRIRPRSINDGTMPNSTKDAILDRIKNDDPDGARILLDGIDGALSSASRAEWRQRVAWSYYIENNDPAAFALAQTVNDGSGAWVAEGNWVAGLSAWRMNDCGSAAVYFEEAANGATDIELAAAARYWASRAYIRCRAPEKVTEQLRGAAQLDETLYGMLAREQLGQAMPQTHSSADFNLEDWQKLRNIENVRTAVGLAEIGEAGLADEVLRHQARIGDASQYNELSRLARELGVPATQLWMAHNAPRGAISEPALRYPAPRWTPVSGWKVDPALAYAHTLQESNFRAAVVSPAGARGLMQIMPAAAIDHRAKLGLRGNARELSKPEINLAFGQEHLNMLRDSPATEGKLPKIMAAYNAGLRPVGRWNSEVRDQDDALLYMESIPYWETRGYVAIVMRNYWMYERQAGGASPSRSELAQNDWPSFPDMGRARFTSRD</sequence>
<dbReference type="PANTHER" id="PTHR37423">
    <property type="entry name" value="SOLUBLE LYTIC MUREIN TRANSGLYCOSYLASE-RELATED"/>
    <property type="match status" value="1"/>
</dbReference>
<gene>
    <name evidence="6" type="ORF">GRI36_08130</name>
</gene>
<dbReference type="Gene3D" id="1.25.20.10">
    <property type="entry name" value="Bacterial muramidases"/>
    <property type="match status" value="1"/>
</dbReference>
<feature type="domain" description="Transglycosylase SLT" evidence="5">
    <location>
        <begin position="466"/>
        <end position="574"/>
    </location>
</feature>